<proteinExistence type="predicted"/>
<organism evidence="3 4">
    <name type="scientific">Ditylenchus dipsaci</name>
    <dbReference type="NCBI Taxonomy" id="166011"/>
    <lineage>
        <taxon>Eukaryota</taxon>
        <taxon>Metazoa</taxon>
        <taxon>Ecdysozoa</taxon>
        <taxon>Nematoda</taxon>
        <taxon>Chromadorea</taxon>
        <taxon>Rhabditida</taxon>
        <taxon>Tylenchina</taxon>
        <taxon>Tylenchomorpha</taxon>
        <taxon>Sphaerularioidea</taxon>
        <taxon>Anguinidae</taxon>
        <taxon>Anguininae</taxon>
        <taxon>Ditylenchus</taxon>
    </lineage>
</organism>
<sequence>MSGSSSPISSAAATCGNVMLRPSGCKRTGQQDLGVKKIPGGEQVGLARVRQLVTQKVEPLQHHRPFSMQSVDSLQAYPNPTTNSSKASTSHLQECNSQMTTSTILQTPKWSPNHKGTVRVSGFTPTVLDSFSQQPCNSSSSNRTLLHHPFATLQRSSTTSVKRGAAESPSKTLPQTSAVAPFIKPRSATKPSEPVNRLQEEESEELLNGRISRAQSLRDLASKFERVHIPKEEVNQAVGRLPDKRYSLMESGSGDLQQQPHHSTPPTREDSMVPTVSKEYLVELHRKLEGCMQDLRNEKAPRRIGAVLMPSNKEGNHHDLLIKLSDVCQQFHQTCTIYAENITPHSKFRFRELLNRMEQQSVRQLRSSAAGMAADTSTSPTIPMARVLWVEGERL</sequence>
<evidence type="ECO:0000313" key="4">
    <source>
        <dbReference type="WBParaSite" id="jg24703"/>
    </source>
</evidence>
<dbReference type="Gene3D" id="1.20.120.330">
    <property type="entry name" value="Nucleotidyltransferases domain 2"/>
    <property type="match status" value="1"/>
</dbReference>
<feature type="region of interest" description="Disordered" evidence="1">
    <location>
        <begin position="186"/>
        <end position="207"/>
    </location>
</feature>
<dbReference type="Pfam" id="PF08919">
    <property type="entry name" value="F_actin_bind"/>
    <property type="match status" value="1"/>
</dbReference>
<feature type="compositionally biased region" description="Polar residues" evidence="1">
    <location>
        <begin position="254"/>
        <end position="266"/>
    </location>
</feature>
<dbReference type="InterPro" id="IPR015015">
    <property type="entry name" value="F-actin-binding"/>
</dbReference>
<dbReference type="AlphaFoldDB" id="A0A915DZ27"/>
<keyword evidence="3" id="KW-1185">Reference proteome</keyword>
<dbReference type="WBParaSite" id="jg24703">
    <property type="protein sequence ID" value="jg24703"/>
    <property type="gene ID" value="jg24703"/>
</dbReference>
<evidence type="ECO:0000313" key="3">
    <source>
        <dbReference type="Proteomes" id="UP000887574"/>
    </source>
</evidence>
<dbReference type="GO" id="GO:0004715">
    <property type="term" value="F:non-membrane spanning protein tyrosine kinase activity"/>
    <property type="evidence" value="ECO:0007669"/>
    <property type="project" value="InterPro"/>
</dbReference>
<evidence type="ECO:0000259" key="2">
    <source>
        <dbReference type="SMART" id="SM00808"/>
    </source>
</evidence>
<dbReference type="GO" id="GO:0005524">
    <property type="term" value="F:ATP binding"/>
    <property type="evidence" value="ECO:0007669"/>
    <property type="project" value="InterPro"/>
</dbReference>
<dbReference type="Proteomes" id="UP000887574">
    <property type="component" value="Unplaced"/>
</dbReference>
<protein>
    <submittedName>
        <fullName evidence="4">F-actin binding domain-containing protein</fullName>
    </submittedName>
</protein>
<name>A0A915DZ27_9BILA</name>
<feature type="region of interest" description="Disordered" evidence="1">
    <location>
        <begin position="246"/>
        <end position="273"/>
    </location>
</feature>
<dbReference type="SMART" id="SM00808">
    <property type="entry name" value="FABD"/>
    <property type="match status" value="1"/>
</dbReference>
<accession>A0A915DZ27</accession>
<reference evidence="4" key="1">
    <citation type="submission" date="2022-11" db="UniProtKB">
        <authorList>
            <consortium name="WormBaseParasite"/>
        </authorList>
    </citation>
    <scope>IDENTIFICATION</scope>
</reference>
<feature type="region of interest" description="Disordered" evidence="1">
    <location>
        <begin position="150"/>
        <end position="174"/>
    </location>
</feature>
<feature type="region of interest" description="Disordered" evidence="1">
    <location>
        <begin position="73"/>
        <end position="92"/>
    </location>
</feature>
<evidence type="ECO:0000256" key="1">
    <source>
        <dbReference type="SAM" id="MobiDB-lite"/>
    </source>
</evidence>
<feature type="domain" description="F-actin binding" evidence="2">
    <location>
        <begin position="254"/>
        <end position="386"/>
    </location>
</feature>